<name>A0A6J6NNN5_9ZZZZ</name>
<organism evidence="1">
    <name type="scientific">freshwater metagenome</name>
    <dbReference type="NCBI Taxonomy" id="449393"/>
    <lineage>
        <taxon>unclassified sequences</taxon>
        <taxon>metagenomes</taxon>
        <taxon>ecological metagenomes</taxon>
    </lineage>
</organism>
<proteinExistence type="predicted"/>
<protein>
    <submittedName>
        <fullName evidence="1">Unannotated protein</fullName>
    </submittedName>
</protein>
<evidence type="ECO:0000313" key="1">
    <source>
        <dbReference type="EMBL" id="CAB4687722.1"/>
    </source>
</evidence>
<dbReference type="InterPro" id="IPR025447">
    <property type="entry name" value="DUF4192"/>
</dbReference>
<gene>
    <name evidence="1" type="ORF">UFOPK2342_01575</name>
</gene>
<dbReference type="AlphaFoldDB" id="A0A6J6NNN5"/>
<sequence length="322" mass="35034">MTPHNSSALILDTPQDLLLTIPFLLGFHPQDSLIVLSLTSERRLARVMRAELAVLHERDSARELIGALAWQNIEGVMLVAYTNGAGLSFLEICENEIRSAGFSLMESIVVTETDWISRLCEGECGSCQHQGNPLPDFESSRIAAEHVIRGHVMPCASEHDLAATLAQVGGAIVPTDERPALPVAAAHLRSVWERWQATRALLPSDVGPTLAALENLALRDYAITIHSNEQLTAAVELWRTLLAHAPCGYRAPVACLLSATSYEAGEGGLARLALDEAIKDDPAYSLARLLNRVMEAGWPPEAFTRMRHELAEKLEALVEVAA</sequence>
<reference evidence="1" key="1">
    <citation type="submission" date="2020-05" db="EMBL/GenBank/DDBJ databases">
        <authorList>
            <person name="Chiriac C."/>
            <person name="Salcher M."/>
            <person name="Ghai R."/>
            <person name="Kavagutti S V."/>
        </authorList>
    </citation>
    <scope>NUCLEOTIDE SEQUENCE</scope>
</reference>
<accession>A0A6J6NNN5</accession>
<dbReference type="Pfam" id="PF13830">
    <property type="entry name" value="DUF4192"/>
    <property type="match status" value="1"/>
</dbReference>
<dbReference type="EMBL" id="CAEZXB010000046">
    <property type="protein sequence ID" value="CAB4687722.1"/>
    <property type="molecule type" value="Genomic_DNA"/>
</dbReference>